<feature type="region of interest" description="Disordered" evidence="1">
    <location>
        <begin position="52"/>
        <end position="75"/>
    </location>
</feature>
<dbReference type="Proteomes" id="UP000030669">
    <property type="component" value="Unassembled WGS sequence"/>
</dbReference>
<dbReference type="PANTHER" id="PTHR40630:SF1">
    <property type="entry name" value="DNA-BINDING PROTEIN"/>
    <property type="match status" value="1"/>
</dbReference>
<evidence type="ECO:0000313" key="3">
    <source>
        <dbReference type="Proteomes" id="UP000030669"/>
    </source>
</evidence>
<dbReference type="eggNOG" id="ENOG502S40C">
    <property type="taxonomic scope" value="Eukaryota"/>
</dbReference>
<dbReference type="AlphaFoldDB" id="S7QK23"/>
<protein>
    <submittedName>
        <fullName evidence="2">Uncharacterized protein</fullName>
    </submittedName>
</protein>
<dbReference type="OrthoDB" id="2131339at2759"/>
<keyword evidence="3" id="KW-1185">Reference proteome</keyword>
<dbReference type="Pfam" id="PF11338">
    <property type="entry name" value="DUF3140"/>
    <property type="match status" value="1"/>
</dbReference>
<evidence type="ECO:0000256" key="1">
    <source>
        <dbReference type="SAM" id="MobiDB-lite"/>
    </source>
</evidence>
<sequence>MVKPKAEVIEQFNDGVNMDAEELEQWVEGDKAKNAGTGVGLESGRKIADILKRNPDKDPEGYEDEDIGHMRKVTG</sequence>
<evidence type="ECO:0000313" key="2">
    <source>
        <dbReference type="EMBL" id="EPQ60076.1"/>
    </source>
</evidence>
<dbReference type="HOGENOM" id="CLU_150609_0_0_1"/>
<organism evidence="2 3">
    <name type="scientific">Gloeophyllum trabeum (strain ATCC 11539 / FP-39264 / Madison 617)</name>
    <name type="common">Brown rot fungus</name>
    <dbReference type="NCBI Taxonomy" id="670483"/>
    <lineage>
        <taxon>Eukaryota</taxon>
        <taxon>Fungi</taxon>
        <taxon>Dikarya</taxon>
        <taxon>Basidiomycota</taxon>
        <taxon>Agaricomycotina</taxon>
        <taxon>Agaricomycetes</taxon>
        <taxon>Gloeophyllales</taxon>
        <taxon>Gloeophyllaceae</taxon>
        <taxon>Gloeophyllum</taxon>
    </lineage>
</organism>
<dbReference type="PANTHER" id="PTHR40630">
    <property type="entry name" value="POSSIBLE DNA-BINDING PROTEIN"/>
    <property type="match status" value="1"/>
</dbReference>
<proteinExistence type="predicted"/>
<dbReference type="OMA" id="NSRHIAQ"/>
<dbReference type="RefSeq" id="XP_007860281.1">
    <property type="nucleotide sequence ID" value="XM_007862090.1"/>
</dbReference>
<dbReference type="GeneID" id="19305419"/>
<reference evidence="2 3" key="1">
    <citation type="journal article" date="2012" name="Science">
        <title>The Paleozoic origin of enzymatic lignin decomposition reconstructed from 31 fungal genomes.</title>
        <authorList>
            <person name="Floudas D."/>
            <person name="Binder M."/>
            <person name="Riley R."/>
            <person name="Barry K."/>
            <person name="Blanchette R.A."/>
            <person name="Henrissat B."/>
            <person name="Martinez A.T."/>
            <person name="Otillar R."/>
            <person name="Spatafora J.W."/>
            <person name="Yadav J.S."/>
            <person name="Aerts A."/>
            <person name="Benoit I."/>
            <person name="Boyd A."/>
            <person name="Carlson A."/>
            <person name="Copeland A."/>
            <person name="Coutinho P.M."/>
            <person name="de Vries R.P."/>
            <person name="Ferreira P."/>
            <person name="Findley K."/>
            <person name="Foster B."/>
            <person name="Gaskell J."/>
            <person name="Glotzer D."/>
            <person name="Gorecki P."/>
            <person name="Heitman J."/>
            <person name="Hesse C."/>
            <person name="Hori C."/>
            <person name="Igarashi K."/>
            <person name="Jurgens J.A."/>
            <person name="Kallen N."/>
            <person name="Kersten P."/>
            <person name="Kohler A."/>
            <person name="Kuees U."/>
            <person name="Kumar T.K.A."/>
            <person name="Kuo A."/>
            <person name="LaButti K."/>
            <person name="Larrondo L.F."/>
            <person name="Lindquist E."/>
            <person name="Ling A."/>
            <person name="Lombard V."/>
            <person name="Lucas S."/>
            <person name="Lundell T."/>
            <person name="Martin R."/>
            <person name="McLaughlin D.J."/>
            <person name="Morgenstern I."/>
            <person name="Morin E."/>
            <person name="Murat C."/>
            <person name="Nagy L.G."/>
            <person name="Nolan M."/>
            <person name="Ohm R.A."/>
            <person name="Patyshakuliyeva A."/>
            <person name="Rokas A."/>
            <person name="Ruiz-Duenas F.J."/>
            <person name="Sabat G."/>
            <person name="Salamov A."/>
            <person name="Samejima M."/>
            <person name="Schmutz J."/>
            <person name="Slot J.C."/>
            <person name="St John F."/>
            <person name="Stenlid J."/>
            <person name="Sun H."/>
            <person name="Sun S."/>
            <person name="Syed K."/>
            <person name="Tsang A."/>
            <person name="Wiebenga A."/>
            <person name="Young D."/>
            <person name="Pisabarro A."/>
            <person name="Eastwood D.C."/>
            <person name="Martin F."/>
            <person name="Cullen D."/>
            <person name="Grigoriev I.V."/>
            <person name="Hibbett D.S."/>
        </authorList>
    </citation>
    <scope>NUCLEOTIDE SEQUENCE [LARGE SCALE GENOMIC DNA]</scope>
    <source>
        <strain evidence="2 3">ATCC 11539</strain>
    </source>
</reference>
<dbReference type="InterPro" id="IPR021487">
    <property type="entry name" value="DUF3140"/>
</dbReference>
<gene>
    <name evidence="2" type="ORF">GLOTRDRAFT_31888</name>
</gene>
<name>S7QK23_GLOTA</name>
<dbReference type="KEGG" id="gtr:GLOTRDRAFT_31888"/>
<accession>S7QK23</accession>
<dbReference type="EMBL" id="KB469296">
    <property type="protein sequence ID" value="EPQ60076.1"/>
    <property type="molecule type" value="Genomic_DNA"/>
</dbReference>